<organism evidence="1 2">
    <name type="scientific">Aquitalea magnusonii</name>
    <dbReference type="NCBI Taxonomy" id="332411"/>
    <lineage>
        <taxon>Bacteria</taxon>
        <taxon>Pseudomonadati</taxon>
        <taxon>Pseudomonadota</taxon>
        <taxon>Betaproteobacteria</taxon>
        <taxon>Neisseriales</taxon>
        <taxon>Chromobacteriaceae</taxon>
        <taxon>Aquitalea</taxon>
    </lineage>
</organism>
<comment type="caution">
    <text evidence="1">The sequence shown here is derived from an EMBL/GenBank/DDBJ whole genome shotgun (WGS) entry which is preliminary data.</text>
</comment>
<proteinExistence type="predicted"/>
<dbReference type="AlphaFoldDB" id="A0A318J7T1"/>
<sequence length="169" mass="16573">MDGQIAGGIIMADRLLQSAGYGYASGSNAYGSTLQVYLASSTVSTGTAGNALVWKSGATTCQALVANGNNLIFYGPASSGYTCSSGLALPASSNASQGIITSVPVTLPNAPAAGSATIVISNAICTPFGTGTAVSSAVIASGGYVATLTIQGYAASASIQNQTCLTNFH</sequence>
<gene>
    <name evidence="1" type="ORF">DFR38_11826</name>
</gene>
<accession>A0A318J7T1</accession>
<reference evidence="1 2" key="1">
    <citation type="submission" date="2018-05" db="EMBL/GenBank/DDBJ databases">
        <title>Genomic Encyclopedia of Type Strains, Phase IV (KMG-IV): sequencing the most valuable type-strain genomes for metagenomic binning, comparative biology and taxonomic classification.</title>
        <authorList>
            <person name="Goeker M."/>
        </authorList>
    </citation>
    <scope>NUCLEOTIDE SEQUENCE [LARGE SCALE GENOMIC DNA]</scope>
    <source>
        <strain evidence="1 2">DSM 25134</strain>
    </source>
</reference>
<keyword evidence="2" id="KW-1185">Reference proteome</keyword>
<dbReference type="Proteomes" id="UP000248395">
    <property type="component" value="Unassembled WGS sequence"/>
</dbReference>
<evidence type="ECO:0000313" key="1">
    <source>
        <dbReference type="EMBL" id="PXX42746.1"/>
    </source>
</evidence>
<dbReference type="EMBL" id="QJKC01000018">
    <property type="protein sequence ID" value="PXX42746.1"/>
    <property type="molecule type" value="Genomic_DNA"/>
</dbReference>
<evidence type="ECO:0000313" key="2">
    <source>
        <dbReference type="Proteomes" id="UP000248395"/>
    </source>
</evidence>
<name>A0A318J7T1_9NEIS</name>
<protein>
    <submittedName>
        <fullName evidence="1">Uncharacterized protein</fullName>
    </submittedName>
</protein>